<feature type="domain" description="Aminopeptidase N-like N-terminal" evidence="16">
    <location>
        <begin position="43"/>
        <end position="186"/>
    </location>
</feature>
<evidence type="ECO:0000313" key="18">
    <source>
        <dbReference type="Proteomes" id="UP000012046"/>
    </source>
</evidence>
<dbReference type="MEROPS" id="M01.005"/>
<feature type="domain" description="Peptidase M1 alanyl aminopeptidase C-terminal" evidence="15">
    <location>
        <begin position="542"/>
        <end position="856"/>
    </location>
</feature>
<evidence type="ECO:0000259" key="13">
    <source>
        <dbReference type="Pfam" id="PF01433"/>
    </source>
</evidence>
<dbReference type="InterPro" id="IPR042097">
    <property type="entry name" value="Aminopeptidase_N-like_N_sf"/>
</dbReference>
<keyword evidence="6 17" id="KW-0031">Aminopeptidase</keyword>
<dbReference type="GO" id="GO:0008237">
    <property type="term" value="F:metallopeptidase activity"/>
    <property type="evidence" value="ECO:0007669"/>
    <property type="project" value="UniProtKB-UniRule"/>
</dbReference>
<keyword evidence="9" id="KW-0378">Hydrolase</keyword>
<dbReference type="PANTHER" id="PTHR46322">
    <property type="entry name" value="PUROMYCIN-SENSITIVE AMINOPEPTIDASE"/>
    <property type="match status" value="1"/>
</dbReference>
<evidence type="ECO:0000256" key="9">
    <source>
        <dbReference type="ARBA" id="ARBA00022801"/>
    </source>
</evidence>
<dbReference type="InterPro" id="IPR038438">
    <property type="entry name" value="PepN_Ig-like_sf"/>
</dbReference>
<dbReference type="EC" id="3.4.11.2" evidence="4 12"/>
<evidence type="ECO:0000256" key="4">
    <source>
        <dbReference type="ARBA" id="ARBA00012564"/>
    </source>
</evidence>
<evidence type="ECO:0000256" key="5">
    <source>
        <dbReference type="ARBA" id="ARBA00015611"/>
    </source>
</evidence>
<evidence type="ECO:0000256" key="8">
    <source>
        <dbReference type="ARBA" id="ARBA00022723"/>
    </source>
</evidence>
<evidence type="ECO:0000313" key="17">
    <source>
        <dbReference type="EMBL" id="EHR42471.1"/>
    </source>
</evidence>
<evidence type="ECO:0000256" key="6">
    <source>
        <dbReference type="ARBA" id="ARBA00022438"/>
    </source>
</evidence>
<comment type="catalytic activity">
    <reaction evidence="1">
        <text>Release of an N-terminal amino acid, Xaa-|-Yaa- from a peptide, amide or arylamide. Xaa is preferably Ala, but may be most amino acids including Pro (slow action). When a terminal hydrophobic residue is followed by a prolyl residue, the two may be released as an intact Xaa-Pro dipeptide.</text>
        <dbReference type="EC" id="3.4.11.2"/>
    </reaction>
</comment>
<feature type="domain" description="Peptidase M1 membrane alanine aminopeptidase" evidence="13">
    <location>
        <begin position="225"/>
        <end position="439"/>
    </location>
</feature>
<accession>H3ZAB7</accession>
<dbReference type="InterPro" id="IPR014782">
    <property type="entry name" value="Peptidase_M1_dom"/>
</dbReference>
<dbReference type="InterPro" id="IPR012779">
    <property type="entry name" value="Peptidase_M1_pepN"/>
</dbReference>
<gene>
    <name evidence="17" type="primary">pepN</name>
    <name evidence="17" type="ORF">AJE_01279</name>
</gene>
<dbReference type="PRINTS" id="PR00756">
    <property type="entry name" value="ALADIPTASE"/>
</dbReference>
<dbReference type="PANTHER" id="PTHR46322:SF1">
    <property type="entry name" value="PUROMYCIN-SENSITIVE AMINOPEPTIDASE"/>
    <property type="match status" value="1"/>
</dbReference>
<evidence type="ECO:0000256" key="10">
    <source>
        <dbReference type="ARBA" id="ARBA00022833"/>
    </source>
</evidence>
<evidence type="ECO:0000259" key="15">
    <source>
        <dbReference type="Pfam" id="PF17432"/>
    </source>
</evidence>
<evidence type="ECO:0000256" key="12">
    <source>
        <dbReference type="NCBIfam" id="TIGR02414"/>
    </source>
</evidence>
<dbReference type="InterPro" id="IPR045357">
    <property type="entry name" value="Aminopeptidase_N-like_N"/>
</dbReference>
<evidence type="ECO:0000256" key="3">
    <source>
        <dbReference type="ARBA" id="ARBA00010136"/>
    </source>
</evidence>
<dbReference type="SUPFAM" id="SSF63737">
    <property type="entry name" value="Leukotriene A4 hydrolase N-terminal domain"/>
    <property type="match status" value="1"/>
</dbReference>
<keyword evidence="10" id="KW-0862">Zinc</keyword>
<dbReference type="InterPro" id="IPR037144">
    <property type="entry name" value="Peptidase_M1_pepN_C_sf"/>
</dbReference>
<feature type="domain" description="Peptidase M1 alanyl aminopeptidase Ig-like fold" evidence="14">
    <location>
        <begin position="444"/>
        <end position="535"/>
    </location>
</feature>
<evidence type="ECO:0000256" key="2">
    <source>
        <dbReference type="ARBA" id="ARBA00001947"/>
    </source>
</evidence>
<dbReference type="PATRIC" id="fig|1129374.4.peg.258"/>
<reference evidence="17 18" key="1">
    <citation type="journal article" date="2012" name="J. Bacteriol.">
        <title>Genome Sequence of Extracellular-Protease-Producing Alishewanella jeotgali Isolated from Traditional Korean Fermented Seafood.</title>
        <authorList>
            <person name="Jung J."/>
            <person name="Chun J."/>
            <person name="Park W."/>
        </authorList>
    </citation>
    <scope>NUCLEOTIDE SEQUENCE [LARGE SCALE GENOMIC DNA]</scope>
    <source>
        <strain evidence="17 18">KCTC 22429</strain>
    </source>
</reference>
<dbReference type="Pfam" id="PF11940">
    <property type="entry name" value="DUF3458"/>
    <property type="match status" value="1"/>
</dbReference>
<dbReference type="InterPro" id="IPR024601">
    <property type="entry name" value="Peptidase_M1_pepN_C"/>
</dbReference>
<dbReference type="RefSeq" id="WP_008949308.1">
    <property type="nucleotide sequence ID" value="NZ_AHTH01000004.1"/>
</dbReference>
<comment type="similarity">
    <text evidence="3">Belongs to the peptidase M1 family.</text>
</comment>
<proteinExistence type="inferred from homology"/>
<dbReference type="AlphaFoldDB" id="H3ZAB7"/>
<dbReference type="GO" id="GO:0016285">
    <property type="term" value="F:alanyl aminopeptidase activity"/>
    <property type="evidence" value="ECO:0007669"/>
    <property type="project" value="UniProtKB-EC"/>
</dbReference>
<evidence type="ECO:0000259" key="16">
    <source>
        <dbReference type="Pfam" id="PF17900"/>
    </source>
</evidence>
<dbReference type="Gene3D" id="2.60.40.1730">
    <property type="entry name" value="tricorn interacting facor f3 domain"/>
    <property type="match status" value="1"/>
</dbReference>
<organism evidence="17 18">
    <name type="scientific">Alishewanella jeotgali KCTC 22429</name>
    <dbReference type="NCBI Taxonomy" id="1129374"/>
    <lineage>
        <taxon>Bacteria</taxon>
        <taxon>Pseudomonadati</taxon>
        <taxon>Pseudomonadota</taxon>
        <taxon>Gammaproteobacteria</taxon>
        <taxon>Alteromonadales</taxon>
        <taxon>Alteromonadaceae</taxon>
        <taxon>Alishewanella</taxon>
    </lineage>
</organism>
<dbReference type="Gene3D" id="1.25.50.10">
    <property type="entry name" value="Peptidase M1, alanyl aminopeptidase, C-terminal domain"/>
    <property type="match status" value="1"/>
</dbReference>
<keyword evidence="7" id="KW-0645">Protease</keyword>
<keyword evidence="18" id="KW-1185">Reference proteome</keyword>
<dbReference type="CDD" id="cd09600">
    <property type="entry name" value="M1_APN"/>
    <property type="match status" value="1"/>
</dbReference>
<dbReference type="NCBIfam" id="TIGR02414">
    <property type="entry name" value="pepN_proteo"/>
    <property type="match status" value="1"/>
</dbReference>
<dbReference type="Gene3D" id="3.30.2010.30">
    <property type="match status" value="1"/>
</dbReference>
<dbReference type="InterPro" id="IPR001930">
    <property type="entry name" value="Peptidase_M1"/>
</dbReference>
<evidence type="ECO:0000256" key="7">
    <source>
        <dbReference type="ARBA" id="ARBA00022670"/>
    </source>
</evidence>
<dbReference type="FunFam" id="3.30.2010.30:FF:000002">
    <property type="entry name" value="Putative aminopeptidase N"/>
    <property type="match status" value="1"/>
</dbReference>
<dbReference type="InterPro" id="IPR027268">
    <property type="entry name" value="Peptidase_M4/M1_CTD_sf"/>
</dbReference>
<dbReference type="Pfam" id="PF17900">
    <property type="entry name" value="Peptidase_M1_N"/>
    <property type="match status" value="1"/>
</dbReference>
<comment type="caution">
    <text evidence="17">The sequence shown here is derived from an EMBL/GenBank/DDBJ whole genome shotgun (WGS) entry which is preliminary data.</text>
</comment>
<dbReference type="InterPro" id="IPR035414">
    <property type="entry name" value="Peptidase_M1_pepN_Ig-like"/>
</dbReference>
<dbReference type="SUPFAM" id="SSF55486">
    <property type="entry name" value="Metalloproteases ('zincins'), catalytic domain"/>
    <property type="match status" value="1"/>
</dbReference>
<dbReference type="GO" id="GO:0008270">
    <property type="term" value="F:zinc ion binding"/>
    <property type="evidence" value="ECO:0007669"/>
    <property type="project" value="InterPro"/>
</dbReference>
<evidence type="ECO:0000259" key="14">
    <source>
        <dbReference type="Pfam" id="PF11940"/>
    </source>
</evidence>
<dbReference type="STRING" id="1129374.AJE_01279"/>
<dbReference type="Pfam" id="PF17432">
    <property type="entry name" value="DUF3458_C"/>
    <property type="match status" value="1"/>
</dbReference>
<dbReference type="Gene3D" id="2.60.40.1840">
    <property type="match status" value="1"/>
</dbReference>
<evidence type="ECO:0000256" key="11">
    <source>
        <dbReference type="ARBA" id="ARBA00023049"/>
    </source>
</evidence>
<keyword evidence="11" id="KW-0482">Metalloprotease</keyword>
<dbReference type="FunFam" id="1.10.390.10:FF:000002">
    <property type="entry name" value="Aminopeptidase N"/>
    <property type="match status" value="1"/>
</dbReference>
<dbReference type="eggNOG" id="COG0308">
    <property type="taxonomic scope" value="Bacteria"/>
</dbReference>
<dbReference type="Pfam" id="PF01433">
    <property type="entry name" value="Peptidase_M1"/>
    <property type="match status" value="1"/>
</dbReference>
<dbReference type="Gene3D" id="1.10.390.10">
    <property type="entry name" value="Neutral Protease Domain 2"/>
    <property type="match status" value="1"/>
</dbReference>
<dbReference type="GO" id="GO:0006508">
    <property type="term" value="P:proteolysis"/>
    <property type="evidence" value="ECO:0007669"/>
    <property type="project" value="UniProtKB-UniRule"/>
</dbReference>
<dbReference type="Proteomes" id="UP000012046">
    <property type="component" value="Unassembled WGS sequence"/>
</dbReference>
<keyword evidence="8" id="KW-0479">Metal-binding</keyword>
<name>H3ZAB7_9ALTE</name>
<sequence>MSDLRQPKRLADYQIPAFVIEQTRLRVELHPTATRVQSELVFRRQSAGPLWLDGQALTLISIELNGQPLQQTEYQLNDKGLMITDPGASGSLQLVTEINPEQNTALEGLYLAEGVYCTQCEAEGFRRITYYPDRPDVLSVFTTTLVADTVQLPFLLSNGNKVATELLADGRTAVTWHDPFAKPSYLFALVAGDFDRLADRFTTAGGREVELEFFVEKGKGSRAGFALSSLMRAMRWDEQRFGLEYDLDRYMVVAVDFFNMGAMENKGLNIFNSKYVLADDVTATDRDYFNIESIIGHEYFHNWTGNRVTCRDWFQLSLKEGLTVFRDQEFSADMASATLTRIDAVKLIRTAQFAEDASPMAHPIRPPQVLEMNNFYTVTVYDKGAEVIRMLQTLLGRDGFTAGHSLYLQRHDGQAVTCDDFVQAMQDATGQDLTQFRRWYSQSGTPELTVSSQYDPDRQQLRLQLRQHTAATADQLSKLPLVIPVKIEILQPATGRRQQQLLVLSAESAEFLFDNIADNPLVVWLEDFSAPVKLHCQYTAAQWLSIAELASNDFARWDAMQQYWSQLLQQTIAAAELPTLSPALLALYRRWLQQPLADLALTAELLQLPDFDSLAEQYQQIPVEALVQALDSLQQQLATALYEDWLACYQRLTVTPYVYEQTQVGCRALRNLCLSYLVHGAAGAALMQQQYHSADNMTDRLAALRCGQLAGVAETAALLKDFAARFADDVQVLDKYFNLVVSSPKAQVFAAMVQLTEHPAFSWKNPNRVRAVYGAFSQRNPAQFHRADGEGYRLLADVVGRLDQVNPQLAARLITPLLSWQRYDQQRQQILIALLQQLAKRSDLSDDLYEKVSRSLV</sequence>
<comment type="cofactor">
    <cofactor evidence="2">
        <name>Zn(2+)</name>
        <dbReference type="ChEBI" id="CHEBI:29105"/>
    </cofactor>
</comment>
<dbReference type="EMBL" id="AHTH01000004">
    <property type="protein sequence ID" value="EHR42471.1"/>
    <property type="molecule type" value="Genomic_DNA"/>
</dbReference>
<evidence type="ECO:0000256" key="1">
    <source>
        <dbReference type="ARBA" id="ARBA00000098"/>
    </source>
</evidence>
<protein>
    <recommendedName>
        <fullName evidence="5 12">Aminopeptidase N</fullName>
        <ecNumber evidence="4 12">3.4.11.2</ecNumber>
    </recommendedName>
</protein>